<evidence type="ECO:0000313" key="2">
    <source>
        <dbReference type="Proteomes" id="UP001298424"/>
    </source>
</evidence>
<protein>
    <submittedName>
        <fullName evidence="1">DUF4442 domain-containing protein</fullName>
    </submittedName>
</protein>
<proteinExistence type="predicted"/>
<sequence>MPLRLIRRRRQRPKSARRTQRMLNLWPPLLFSGIRITHLADDFTRIRAKLAGWRSTQNLHGSQFGGSLFAMTDPIYSLMLNGIFHGRCYVWDKAAEIEFVKPGRGAVYLDCSISRDEIAAIEAAIAGGGKHLPEFTVRVYDDHGDTVALVRRVVYVRLKKELRPQAGD</sequence>
<dbReference type="InterPro" id="IPR027961">
    <property type="entry name" value="DUF4442"/>
</dbReference>
<dbReference type="Gene3D" id="3.10.129.10">
    <property type="entry name" value="Hotdog Thioesterase"/>
    <property type="match status" value="1"/>
</dbReference>
<gene>
    <name evidence="1" type="ORF">MB824_09065</name>
</gene>
<keyword evidence="2" id="KW-1185">Reference proteome</keyword>
<dbReference type="SUPFAM" id="SSF54637">
    <property type="entry name" value="Thioesterase/thiol ester dehydrase-isomerase"/>
    <property type="match status" value="1"/>
</dbReference>
<accession>A0ABS9NPD2</accession>
<dbReference type="InterPro" id="IPR029069">
    <property type="entry name" value="HotDog_dom_sf"/>
</dbReference>
<reference evidence="1 2" key="1">
    <citation type="submission" date="2022-02" db="EMBL/GenBank/DDBJ databases">
        <title>Genome sequence data of Kingella unionensis sp. nov. strain CICC 24913 (CCUG 75125).</title>
        <authorList>
            <person name="Xiao M."/>
        </authorList>
    </citation>
    <scope>NUCLEOTIDE SEQUENCE [LARGE SCALE GENOMIC DNA]</scope>
    <source>
        <strain evidence="1 2">CICC 24913</strain>
    </source>
</reference>
<dbReference type="RefSeq" id="WP_238748163.1">
    <property type="nucleotide sequence ID" value="NZ_JAKOOW010000033.1"/>
</dbReference>
<dbReference type="Pfam" id="PF14539">
    <property type="entry name" value="DUF4442"/>
    <property type="match status" value="1"/>
</dbReference>
<comment type="caution">
    <text evidence="1">The sequence shown here is derived from an EMBL/GenBank/DDBJ whole genome shotgun (WGS) entry which is preliminary data.</text>
</comment>
<dbReference type="EMBL" id="JAKOOW010000033">
    <property type="protein sequence ID" value="MCG6504645.1"/>
    <property type="molecule type" value="Genomic_DNA"/>
</dbReference>
<organism evidence="1 2">
    <name type="scientific">Kingella pumchi</name>
    <dbReference type="NCBI Taxonomy" id="2779506"/>
    <lineage>
        <taxon>Bacteria</taxon>
        <taxon>Pseudomonadati</taxon>
        <taxon>Pseudomonadota</taxon>
        <taxon>Betaproteobacteria</taxon>
        <taxon>Neisseriales</taxon>
        <taxon>Neisseriaceae</taxon>
        <taxon>Kingella</taxon>
    </lineage>
</organism>
<evidence type="ECO:0000313" key="1">
    <source>
        <dbReference type="EMBL" id="MCG6504645.1"/>
    </source>
</evidence>
<dbReference type="Proteomes" id="UP001298424">
    <property type="component" value="Unassembled WGS sequence"/>
</dbReference>
<name>A0ABS9NPD2_9NEIS</name>